<comment type="caution">
    <text evidence="1">The sequence shown here is derived from an EMBL/GenBank/DDBJ whole genome shotgun (WGS) entry which is preliminary data.</text>
</comment>
<evidence type="ECO:0000313" key="1">
    <source>
        <dbReference type="EMBL" id="KAJ1899419.1"/>
    </source>
</evidence>
<proteinExistence type="predicted"/>
<dbReference type="EMBL" id="JANBPG010000154">
    <property type="protein sequence ID" value="KAJ1899419.1"/>
    <property type="molecule type" value="Genomic_DNA"/>
</dbReference>
<keyword evidence="2" id="KW-1185">Reference proteome</keyword>
<name>A0ACC1IRN7_9FUNG</name>
<reference evidence="1" key="1">
    <citation type="submission" date="2022-07" db="EMBL/GenBank/DDBJ databases">
        <title>Phylogenomic reconstructions and comparative analyses of Kickxellomycotina fungi.</title>
        <authorList>
            <person name="Reynolds N.K."/>
            <person name="Stajich J.E."/>
            <person name="Barry K."/>
            <person name="Grigoriev I.V."/>
            <person name="Crous P."/>
            <person name="Smith M.E."/>
        </authorList>
    </citation>
    <scope>NUCLEOTIDE SEQUENCE</scope>
    <source>
        <strain evidence="1">Benny 63K</strain>
    </source>
</reference>
<gene>
    <name evidence="1" type="ORF">LPJ66_002123</name>
</gene>
<evidence type="ECO:0000313" key="2">
    <source>
        <dbReference type="Proteomes" id="UP001150581"/>
    </source>
</evidence>
<accession>A0ACC1IRN7</accession>
<organism evidence="1 2">
    <name type="scientific">Kickxella alabastrina</name>
    <dbReference type="NCBI Taxonomy" id="61397"/>
    <lineage>
        <taxon>Eukaryota</taxon>
        <taxon>Fungi</taxon>
        <taxon>Fungi incertae sedis</taxon>
        <taxon>Zoopagomycota</taxon>
        <taxon>Kickxellomycotina</taxon>
        <taxon>Kickxellomycetes</taxon>
        <taxon>Kickxellales</taxon>
        <taxon>Kickxellaceae</taxon>
        <taxon>Kickxella</taxon>
    </lineage>
</organism>
<protein>
    <submittedName>
        <fullName evidence="1">Uncharacterized protein</fullName>
    </submittedName>
</protein>
<sequence length="150" mass="16259">MKMSGISLSENDKWLIGLSVVMPPLAMYLKFGSYPSVVFRGRSEPKNTSDSRDDGVIWGIPQDQFQSISHSIRVLEAQNIALKSSPVRAKSVSELSLASGTRSQLTMTTSSTANESYMAYLHGQAPLLNPSYGWGPAAMGQLPLKVGITH</sequence>
<dbReference type="Proteomes" id="UP001150581">
    <property type="component" value="Unassembled WGS sequence"/>
</dbReference>